<reference evidence="2 3" key="1">
    <citation type="journal article" date="2014" name="Genome Biol. Evol.">
        <title>The genome of the myxosporean Thelohanellus kitauei shows adaptations to nutrient acquisition within its fish host.</title>
        <authorList>
            <person name="Yang Y."/>
            <person name="Xiong J."/>
            <person name="Zhou Z."/>
            <person name="Huo F."/>
            <person name="Miao W."/>
            <person name="Ran C."/>
            <person name="Liu Y."/>
            <person name="Zhang J."/>
            <person name="Feng J."/>
            <person name="Wang M."/>
            <person name="Wang M."/>
            <person name="Wang L."/>
            <person name="Yao B."/>
        </authorList>
    </citation>
    <scope>NUCLEOTIDE SEQUENCE [LARGE SCALE GENOMIC DNA]</scope>
    <source>
        <strain evidence="2">Wuqing</strain>
    </source>
</reference>
<dbReference type="PANTHER" id="PTHR12106:SF23">
    <property type="entry name" value="SORTILIN"/>
    <property type="match status" value="1"/>
</dbReference>
<dbReference type="EMBL" id="JWZT01005022">
    <property type="protein sequence ID" value="KII62267.1"/>
    <property type="molecule type" value="Genomic_DNA"/>
</dbReference>
<dbReference type="PANTHER" id="PTHR12106">
    <property type="entry name" value="SORTILIN RELATED"/>
    <property type="match status" value="1"/>
</dbReference>
<dbReference type="GO" id="GO:0005829">
    <property type="term" value="C:cytosol"/>
    <property type="evidence" value="ECO:0007669"/>
    <property type="project" value="GOC"/>
</dbReference>
<dbReference type="InterPro" id="IPR031777">
    <property type="entry name" value="Sortilin_C"/>
</dbReference>
<gene>
    <name evidence="2" type="ORF">RF11_09584</name>
</gene>
<feature type="domain" description="Sortilin C-terminal" evidence="1">
    <location>
        <begin position="138"/>
        <end position="252"/>
    </location>
</feature>
<evidence type="ECO:0000313" key="3">
    <source>
        <dbReference type="Proteomes" id="UP000031668"/>
    </source>
</evidence>
<evidence type="ECO:0000259" key="1">
    <source>
        <dbReference type="Pfam" id="PF15901"/>
    </source>
</evidence>
<dbReference type="InterPro" id="IPR050310">
    <property type="entry name" value="VPS10-sortilin"/>
</dbReference>
<dbReference type="Pfam" id="PF15901">
    <property type="entry name" value="Sortilin_C"/>
    <property type="match status" value="1"/>
</dbReference>
<dbReference type="GO" id="GO:0016020">
    <property type="term" value="C:membrane"/>
    <property type="evidence" value="ECO:0007669"/>
    <property type="project" value="TreeGrafter"/>
</dbReference>
<keyword evidence="3" id="KW-1185">Reference proteome</keyword>
<protein>
    <submittedName>
        <fullName evidence="2">Sortilin</fullName>
    </submittedName>
</protein>
<proteinExistence type="predicted"/>
<dbReference type="AlphaFoldDB" id="A0A0C2IZN5"/>
<organism evidence="2 3">
    <name type="scientific">Thelohanellus kitauei</name>
    <name type="common">Myxosporean</name>
    <dbReference type="NCBI Taxonomy" id="669202"/>
    <lineage>
        <taxon>Eukaryota</taxon>
        <taxon>Metazoa</taxon>
        <taxon>Cnidaria</taxon>
        <taxon>Myxozoa</taxon>
        <taxon>Myxosporea</taxon>
        <taxon>Bivalvulida</taxon>
        <taxon>Platysporina</taxon>
        <taxon>Myxobolidae</taxon>
        <taxon>Thelohanellus</taxon>
    </lineage>
</organism>
<sequence length="301" mass="35343">MFDNKNSDCDQRICGVEFELICSTDMIKSNFPEKWILKFQGKFYGKRSVSHRTFVSFDGGKIWKMLDSRIHKSIILNRGGLIIGTESTHSRIFVSYHEGSEWYKDHNGADNFIYIVPLEFPDNRVVAAINYDRYIVQGDDFENWYIPRYHGNCFQGHQISYLKKKPFDMCFDNRTFILPTMNECTCSIEDFHWYGHFDHSEPKYYYIDNFCISDPLTNQTPQVNVCRDGRKPLNQFNGFTKLDTDICSPRQTISEAHSEDAEYCISDGKYDINQILAFKYLYTLKIHSMKACLITKDTFCQ</sequence>
<accession>A0A0C2IZN5</accession>
<dbReference type="OrthoDB" id="443634at2759"/>
<name>A0A0C2IZN5_THEKT</name>
<comment type="caution">
    <text evidence="2">The sequence shown here is derived from an EMBL/GenBank/DDBJ whole genome shotgun (WGS) entry which is preliminary data.</text>
</comment>
<evidence type="ECO:0000313" key="2">
    <source>
        <dbReference type="EMBL" id="KII62267.1"/>
    </source>
</evidence>
<dbReference type="GO" id="GO:0006897">
    <property type="term" value="P:endocytosis"/>
    <property type="evidence" value="ECO:0007669"/>
    <property type="project" value="TreeGrafter"/>
</dbReference>
<dbReference type="GO" id="GO:0016050">
    <property type="term" value="P:vesicle organization"/>
    <property type="evidence" value="ECO:0007669"/>
    <property type="project" value="TreeGrafter"/>
</dbReference>
<dbReference type="GO" id="GO:0005794">
    <property type="term" value="C:Golgi apparatus"/>
    <property type="evidence" value="ECO:0007669"/>
    <property type="project" value="TreeGrafter"/>
</dbReference>
<dbReference type="Proteomes" id="UP000031668">
    <property type="component" value="Unassembled WGS sequence"/>
</dbReference>
<dbReference type="GO" id="GO:0006895">
    <property type="term" value="P:Golgi to endosome transport"/>
    <property type="evidence" value="ECO:0007669"/>
    <property type="project" value="TreeGrafter"/>
</dbReference>